<keyword evidence="2" id="KW-1185">Reference proteome</keyword>
<name>A0A172XX61_9FLAO</name>
<dbReference type="KEGG" id="chh:A0O34_14310"/>
<proteinExistence type="predicted"/>
<evidence type="ECO:0000313" key="2">
    <source>
        <dbReference type="Proteomes" id="UP000077824"/>
    </source>
</evidence>
<reference evidence="1 2" key="1">
    <citation type="submission" date="2016-04" db="EMBL/GenBank/DDBJ databases">
        <title>Complete Genome Sequence of Chryseobacterium sp. IHBB 10212.</title>
        <authorList>
            <person name="Pal M."/>
            <person name="Swarnkar M.K."/>
            <person name="Kaushal K."/>
            <person name="Chhibber S."/>
            <person name="Singh A.K."/>
            <person name="Gulati A."/>
        </authorList>
    </citation>
    <scope>NUCLEOTIDE SEQUENCE [LARGE SCALE GENOMIC DNA]</scope>
    <source>
        <strain evidence="1 2">IHBB 10212</strain>
    </source>
</reference>
<dbReference type="RefSeq" id="WP_066755740.1">
    <property type="nucleotide sequence ID" value="NZ_CP015199.1"/>
</dbReference>
<accession>A0A172XX61</accession>
<dbReference type="STRING" id="1685010.A0O34_14310"/>
<evidence type="ECO:0000313" key="1">
    <source>
        <dbReference type="EMBL" id="ANF51603.1"/>
    </source>
</evidence>
<gene>
    <name evidence="1" type="ORF">A0O34_14310</name>
</gene>
<sequence>MNKILNIVVANKIDDYQIIINKGSSDYIENYMRFLVYQEGEIIIDPLTKKQLGKLEIPKGFFKVQHIQEYMTTLISELKRDTNPFSTLKFLHDEVDIEKDLLKRIKVGDSVKIINELT</sequence>
<dbReference type="EMBL" id="CP015199">
    <property type="protein sequence ID" value="ANF51603.1"/>
    <property type="molecule type" value="Genomic_DNA"/>
</dbReference>
<protein>
    <submittedName>
        <fullName evidence="1">Uncharacterized protein</fullName>
    </submittedName>
</protein>
<dbReference type="AlphaFoldDB" id="A0A172XX61"/>
<dbReference type="Proteomes" id="UP000077824">
    <property type="component" value="Chromosome"/>
</dbReference>
<dbReference type="OrthoDB" id="597317at2"/>
<organism evidence="1 2">
    <name type="scientific">Chryseobacterium glaciei</name>
    <dbReference type="NCBI Taxonomy" id="1685010"/>
    <lineage>
        <taxon>Bacteria</taxon>
        <taxon>Pseudomonadati</taxon>
        <taxon>Bacteroidota</taxon>
        <taxon>Flavobacteriia</taxon>
        <taxon>Flavobacteriales</taxon>
        <taxon>Weeksellaceae</taxon>
        <taxon>Chryseobacterium group</taxon>
        <taxon>Chryseobacterium</taxon>
    </lineage>
</organism>